<dbReference type="EMBL" id="NRGP01000018">
    <property type="protein sequence ID" value="PCC45995.1"/>
    <property type="molecule type" value="Genomic_DNA"/>
</dbReference>
<dbReference type="Proteomes" id="UP000282731">
    <property type="component" value="Chromosome"/>
</dbReference>
<evidence type="ECO:0000313" key="3">
    <source>
        <dbReference type="EMBL" id="PCC43985.1"/>
    </source>
</evidence>
<evidence type="ECO:0000313" key="2">
    <source>
        <dbReference type="EMBL" id="AZT95938.1"/>
    </source>
</evidence>
<dbReference type="AlphaFoldDB" id="A0A2A3Z3P9"/>
<feature type="transmembrane region" description="Helical" evidence="1">
    <location>
        <begin position="90"/>
        <end position="111"/>
    </location>
</feature>
<feature type="transmembrane region" description="Helical" evidence="1">
    <location>
        <begin position="131"/>
        <end position="153"/>
    </location>
</feature>
<accession>A0A2A3Z3P9</accession>
<evidence type="ECO:0000313" key="4">
    <source>
        <dbReference type="EMBL" id="PCC45995.1"/>
    </source>
</evidence>
<evidence type="ECO:0000313" key="7">
    <source>
        <dbReference type="Proteomes" id="UP000217564"/>
    </source>
</evidence>
<dbReference type="Proteomes" id="UP000217564">
    <property type="component" value="Unassembled WGS sequence"/>
</dbReference>
<accession>A0A2H1J8Q8</accession>
<reference evidence="2 10" key="5">
    <citation type="submission" date="2019-01" db="EMBL/GenBank/DDBJ databases">
        <title>Comparative genomic analysis of Brevibacterium aurantiacum sheds light on its evolution and its adaptation to smear-ripened cheeses.</title>
        <authorList>
            <person name="Moineau S."/>
        </authorList>
    </citation>
    <scope>NUCLEOTIDE SEQUENCE [LARGE SCALE GENOMIC DNA]</scope>
    <source>
        <strain evidence="2 10">SMQ-1420</strain>
    </source>
</reference>
<keyword evidence="1" id="KW-0472">Membrane</keyword>
<evidence type="ECO:0000313" key="9">
    <source>
        <dbReference type="Proteomes" id="UP000234327"/>
    </source>
</evidence>
<dbReference type="EMBL" id="NRGQ01000005">
    <property type="protein sequence ID" value="PCC43985.1"/>
    <property type="molecule type" value="Genomic_DNA"/>
</dbReference>
<organism evidence="4 7">
    <name type="scientific">Brevibacterium aurantiacum</name>
    <dbReference type="NCBI Taxonomy" id="273384"/>
    <lineage>
        <taxon>Bacteria</taxon>
        <taxon>Bacillati</taxon>
        <taxon>Actinomycetota</taxon>
        <taxon>Actinomycetes</taxon>
        <taxon>Micrococcales</taxon>
        <taxon>Brevibacteriaceae</taxon>
        <taxon>Brevibacterium</taxon>
    </lineage>
</organism>
<protein>
    <submittedName>
        <fullName evidence="4">Uncharacterized protein</fullName>
    </submittedName>
</protein>
<name>A0A2A3Z3P9_BREAU</name>
<evidence type="ECO:0000313" key="8">
    <source>
        <dbReference type="Proteomes" id="UP000218620"/>
    </source>
</evidence>
<keyword evidence="1" id="KW-1133">Transmembrane helix</keyword>
<dbReference type="Proteomes" id="UP000234327">
    <property type="component" value="Unassembled WGS sequence"/>
</dbReference>
<dbReference type="EMBL" id="CP025334">
    <property type="protein sequence ID" value="AZT95938.1"/>
    <property type="molecule type" value="Genomic_DNA"/>
</dbReference>
<feature type="transmembrane region" description="Helical" evidence="1">
    <location>
        <begin position="160"/>
        <end position="185"/>
    </location>
</feature>
<gene>
    <name evidence="5" type="ORF">BAURA63_02032</name>
    <name evidence="4" type="ORF">CIK64_13270</name>
    <name evidence="3" type="ORF">CIK65_05205</name>
    <name evidence="2" type="ORF">CXR27_02110</name>
    <name evidence="6" type="ORF">EB834_15925</name>
</gene>
<feature type="transmembrane region" description="Helical" evidence="1">
    <location>
        <begin position="191"/>
        <end position="211"/>
    </location>
</feature>
<reference evidence="5 9" key="2">
    <citation type="submission" date="2017-03" db="EMBL/GenBank/DDBJ databases">
        <authorList>
            <person name="Afonso C.L."/>
            <person name="Miller P.J."/>
            <person name="Scott M.A."/>
            <person name="Spackman E."/>
            <person name="Goraichik I."/>
            <person name="Dimitrov K.M."/>
            <person name="Suarez D.L."/>
            <person name="Swayne D.E."/>
        </authorList>
    </citation>
    <scope>NUCLEOTIDE SEQUENCE [LARGE SCALE GENOMIC DNA]</scope>
    <source>
        <strain evidence="5">6</strain>
        <strain evidence="9">6(3)</strain>
    </source>
</reference>
<dbReference type="EMBL" id="RHFF01000017">
    <property type="protein sequence ID" value="TGD37339.1"/>
    <property type="molecule type" value="Genomic_DNA"/>
</dbReference>
<evidence type="ECO:0000313" key="10">
    <source>
        <dbReference type="Proteomes" id="UP000282731"/>
    </source>
</evidence>
<evidence type="ECO:0000313" key="11">
    <source>
        <dbReference type="Proteomes" id="UP000297736"/>
    </source>
</evidence>
<keyword evidence="1" id="KW-0812">Transmembrane</keyword>
<feature type="transmembrane region" description="Helical" evidence="1">
    <location>
        <begin position="38"/>
        <end position="58"/>
    </location>
</feature>
<evidence type="ECO:0000256" key="1">
    <source>
        <dbReference type="SAM" id="Phobius"/>
    </source>
</evidence>
<proteinExistence type="predicted"/>
<evidence type="ECO:0000313" key="6">
    <source>
        <dbReference type="EMBL" id="TGD37339.1"/>
    </source>
</evidence>
<reference evidence="6 11" key="4">
    <citation type="submission" date="2018-10" db="EMBL/GenBank/DDBJ databases">
        <title>Brevibacterium genomes from Austrain hard cheese rinds.</title>
        <authorList>
            <person name="Anast J.M."/>
            <person name="Dzieciol M."/>
            <person name="Schultz D.L."/>
            <person name="Mann E."/>
            <person name="Wagner M."/>
            <person name="Schmitz-Esser S."/>
        </authorList>
    </citation>
    <scope>NUCLEOTIDE SEQUENCE [LARGE SCALE GENOMIC DNA]</scope>
    <source>
        <strain evidence="6 11">L261</strain>
    </source>
</reference>
<dbReference type="EMBL" id="FXYZ01000007">
    <property type="protein sequence ID" value="SMX83907.1"/>
    <property type="molecule type" value="Genomic_DNA"/>
</dbReference>
<sequence length="360" mass="38749">MTVVYGVVLTVLALIAFSTINAGIDLLMVNDGNIDPKYAAIVGFGILGLVHSIAIYFFTDDDAIAADGGWAELTIPDSATGFIRQEGYRVFSVGPVFAVFAAVSIFIWRAIAAVPGESGTVWGDYGSSPLPALIVFLACWSAVNIGFTFASCAEAFHRDLFALFVTILVAMAFVGLGITVGFLFLPAQSTGSALISVVIAFPVSLFALVGARAWAKVRVARWDAADPRQLQHLQPRWDGIDPSTPGSPYPGGPPFDMLRRGEKLLMHFKSERTPEPQLLIVTNQRVVRASILGSDRTFILDQTEPRQLSGVTSQRVGHDLMTTAHFHDRSDVQVVGGDPAQSRAFAVAVARLARTGKVRR</sequence>
<dbReference type="Proteomes" id="UP000297736">
    <property type="component" value="Unassembled WGS sequence"/>
</dbReference>
<evidence type="ECO:0000313" key="5">
    <source>
        <dbReference type="EMBL" id="SMX83907.1"/>
    </source>
</evidence>
<dbReference type="Proteomes" id="UP000218620">
    <property type="component" value="Unassembled WGS sequence"/>
</dbReference>
<reference evidence="7 8" key="1">
    <citation type="journal article" date="2017" name="Elife">
        <title>Extensive horizontal gene transfer in cheese-associated bacteria.</title>
        <authorList>
            <person name="Bonham K.S."/>
            <person name="Wolfe B.E."/>
            <person name="Dutton R.J."/>
        </authorList>
    </citation>
    <scope>NUCLEOTIDE SEQUENCE [LARGE SCALE GENOMIC DNA]</scope>
    <source>
        <strain evidence="4 7">947_7</strain>
        <strain evidence="3 8">962_8</strain>
    </source>
</reference>
<reference evidence="2 10" key="3">
    <citation type="submission" date="2017-12" db="EMBL/GenBank/DDBJ databases">
        <authorList>
            <person name="Levesque S."/>
        </authorList>
    </citation>
    <scope>NUCLEOTIDE SEQUENCE [LARGE SCALE GENOMIC DNA]</scope>
    <source>
        <strain evidence="2 10">SMQ-1420</strain>
    </source>
</reference>
<dbReference type="RefSeq" id="WP_096162468.1">
    <property type="nucleotide sequence ID" value="NZ_CP025334.1"/>
</dbReference>